<dbReference type="Proteomes" id="UP000003779">
    <property type="component" value="Chromosome"/>
</dbReference>
<feature type="domain" description="PucR C-terminal helix-turn-helix" evidence="2">
    <location>
        <begin position="333"/>
        <end position="381"/>
    </location>
</feature>
<dbReference type="Pfam" id="PF05651">
    <property type="entry name" value="Diacid_rec"/>
    <property type="match status" value="1"/>
</dbReference>
<gene>
    <name evidence="3" type="ordered locus">B005_2359</name>
</gene>
<dbReference type="InterPro" id="IPR042070">
    <property type="entry name" value="PucR_C-HTH_sf"/>
</dbReference>
<evidence type="ECO:0000259" key="2">
    <source>
        <dbReference type="Pfam" id="PF13556"/>
    </source>
</evidence>
<dbReference type="InterPro" id="IPR051448">
    <property type="entry name" value="CdaR-like_regulators"/>
</dbReference>
<dbReference type="KEGG" id="nal:B005_2359"/>
<evidence type="ECO:0000259" key="1">
    <source>
        <dbReference type="Pfam" id="PF05651"/>
    </source>
</evidence>
<dbReference type="Gene3D" id="1.10.10.2840">
    <property type="entry name" value="PucR C-terminal helix-turn-helix domain"/>
    <property type="match status" value="1"/>
</dbReference>
<organism evidence="3 4">
    <name type="scientific">Nocardiopsis alba (strain ATCC BAA-2165 / BE74)</name>
    <dbReference type="NCBI Taxonomy" id="1205910"/>
    <lineage>
        <taxon>Bacteria</taxon>
        <taxon>Bacillati</taxon>
        <taxon>Actinomycetota</taxon>
        <taxon>Actinomycetes</taxon>
        <taxon>Streptosporangiales</taxon>
        <taxon>Nocardiopsidaceae</taxon>
        <taxon>Nocardiopsis</taxon>
    </lineage>
</organism>
<dbReference type="EMBL" id="CP003788">
    <property type="protein sequence ID" value="AFR08336.1"/>
    <property type="molecule type" value="Genomic_DNA"/>
</dbReference>
<sequence length="394" mass="42701">MSVITLFLPDTGPMRRPSRPLSPYPWVMPEDRRRAPLSSELAQRVVDLIAPTISYNINVMDEHGTIIACLDPSRVGSLHRGAQRAIAERRSVLVTVPEPGTSDRPGANEPLFIDGELRGVVGVTGSPREVAPLARVVALTVQLLIAQEHAQDAVSRRHTEARDLIAALSSGTTRPEDARGRLTSAGLNPPWSLALWAAGTSRPDGGATPPPLAESAAARVNGKGNRRAAVLHGALWLIGSGRAPSPDALRLPAESRHTQAPMTDDVEALMSYAEESRALCRRVGLLPTVRCPEPWSREIAVAVAHLPRRTLHRIAARVSTLTDAQRRTVVAMASTHSMREAADAVFVHRNTLLQRVERIREATDLDVREPAHLTTLQMCLYAEAALGTSHIFTV</sequence>
<dbReference type="eggNOG" id="COG3835">
    <property type="taxonomic scope" value="Bacteria"/>
</dbReference>
<proteinExistence type="predicted"/>
<dbReference type="InterPro" id="IPR025736">
    <property type="entry name" value="PucR_C-HTH_dom"/>
</dbReference>
<dbReference type="PATRIC" id="fig|1205910.3.peg.2223"/>
<dbReference type="PANTHER" id="PTHR33744">
    <property type="entry name" value="CARBOHYDRATE DIACID REGULATOR"/>
    <property type="match status" value="1"/>
</dbReference>
<dbReference type="STRING" id="1205910.B005_2359"/>
<feature type="domain" description="Putative sugar diacid recognition" evidence="1">
    <location>
        <begin position="37"/>
        <end position="166"/>
    </location>
</feature>
<dbReference type="AlphaFoldDB" id="J7L6J4"/>
<dbReference type="PANTHER" id="PTHR33744:SF15">
    <property type="entry name" value="CARBOHYDRATE DIACID REGULATOR"/>
    <property type="match status" value="1"/>
</dbReference>
<protein>
    <submittedName>
        <fullName evidence="3">Sugar diacid recognition family protein</fullName>
    </submittedName>
</protein>
<evidence type="ECO:0000313" key="3">
    <source>
        <dbReference type="EMBL" id="AFR08336.1"/>
    </source>
</evidence>
<dbReference type="InterPro" id="IPR008599">
    <property type="entry name" value="Diacid_rec"/>
</dbReference>
<accession>J7L6J4</accession>
<reference evidence="4" key="2">
    <citation type="submission" date="2012-08" db="EMBL/GenBank/DDBJ databases">
        <title>Whole-genome sequence of Nocardiopsis alba strain ATCC BAA-2165 associated with honeybees.</title>
        <authorList>
            <person name="Qiao J."/>
            <person name="Chen L."/>
            <person name="Li Y."/>
            <person name="Wang J."/>
            <person name="Zhang W."/>
            <person name="Chen S."/>
        </authorList>
    </citation>
    <scope>NUCLEOTIDE SEQUENCE [LARGE SCALE GENOMIC DNA]</scope>
    <source>
        <strain evidence="4">ATCC BAA-2165 / BE74</strain>
    </source>
</reference>
<dbReference type="Pfam" id="PF13556">
    <property type="entry name" value="HTH_30"/>
    <property type="match status" value="1"/>
</dbReference>
<evidence type="ECO:0000313" key="4">
    <source>
        <dbReference type="Proteomes" id="UP000003779"/>
    </source>
</evidence>
<name>J7L6J4_NOCAA</name>
<reference evidence="3 4" key="1">
    <citation type="journal article" date="2012" name="J. Bacteriol.">
        <title>Whole-Genome Sequence of Nocardiopsis alba Strain ATCC BAA-2165, Associated with Honeybees.</title>
        <authorList>
            <person name="Qiao J."/>
            <person name="Chen L."/>
            <person name="Li Y."/>
            <person name="Wang J."/>
            <person name="Zhang W."/>
            <person name="Chen S."/>
        </authorList>
    </citation>
    <scope>NUCLEOTIDE SEQUENCE [LARGE SCALE GENOMIC DNA]</scope>
    <source>
        <strain evidence="4">ATCC BAA-2165 / BE74</strain>
    </source>
</reference>
<dbReference type="HOGENOM" id="CLU_043769_0_0_11"/>